<name>A0A0D2NJT9_HYPSF</name>
<keyword evidence="6" id="KW-0012">Acyltransferase</keyword>
<comment type="similarity">
    <text evidence="8">Belongs to the camello family.</text>
</comment>
<evidence type="ECO:0000256" key="6">
    <source>
        <dbReference type="ARBA" id="ARBA00023315"/>
    </source>
</evidence>
<feature type="transmembrane region" description="Helical" evidence="10">
    <location>
        <begin position="80"/>
        <end position="102"/>
    </location>
</feature>
<keyword evidence="2" id="KW-0808">Transferase</keyword>
<evidence type="ECO:0000256" key="2">
    <source>
        <dbReference type="ARBA" id="ARBA00022679"/>
    </source>
</evidence>
<dbReference type="PANTHER" id="PTHR13947:SF51">
    <property type="entry name" value="N-ACETYLTRANSFERASE 14-RELATED"/>
    <property type="match status" value="1"/>
</dbReference>
<dbReference type="Pfam" id="PF00583">
    <property type="entry name" value="Acetyltransf_1"/>
    <property type="match status" value="1"/>
</dbReference>
<dbReference type="SUPFAM" id="SSF55729">
    <property type="entry name" value="Acyl-CoA N-acyltransferases (Nat)"/>
    <property type="match status" value="1"/>
</dbReference>
<dbReference type="EMBL" id="KN817581">
    <property type="protein sequence ID" value="KJA19144.1"/>
    <property type="molecule type" value="Genomic_DNA"/>
</dbReference>
<feature type="transmembrane region" description="Helical" evidence="10">
    <location>
        <begin position="57"/>
        <end position="74"/>
    </location>
</feature>
<dbReference type="InterPro" id="IPR000182">
    <property type="entry name" value="GNAT_dom"/>
</dbReference>
<feature type="domain" description="N-acetyltransferase" evidence="11">
    <location>
        <begin position="113"/>
        <end position="264"/>
    </location>
</feature>
<evidence type="ECO:0000259" key="11">
    <source>
        <dbReference type="PROSITE" id="PS51186"/>
    </source>
</evidence>
<reference evidence="13" key="1">
    <citation type="submission" date="2014-04" db="EMBL/GenBank/DDBJ databases">
        <title>Evolutionary Origins and Diversification of the Mycorrhizal Mutualists.</title>
        <authorList>
            <consortium name="DOE Joint Genome Institute"/>
            <consortium name="Mycorrhizal Genomics Consortium"/>
            <person name="Kohler A."/>
            <person name="Kuo A."/>
            <person name="Nagy L.G."/>
            <person name="Floudas D."/>
            <person name="Copeland A."/>
            <person name="Barry K.W."/>
            <person name="Cichocki N."/>
            <person name="Veneault-Fourrey C."/>
            <person name="LaButti K."/>
            <person name="Lindquist E.A."/>
            <person name="Lipzen A."/>
            <person name="Lundell T."/>
            <person name="Morin E."/>
            <person name="Murat C."/>
            <person name="Riley R."/>
            <person name="Ohm R."/>
            <person name="Sun H."/>
            <person name="Tunlid A."/>
            <person name="Henrissat B."/>
            <person name="Grigoriev I.V."/>
            <person name="Hibbett D.S."/>
            <person name="Martin F."/>
        </authorList>
    </citation>
    <scope>NUCLEOTIDE SEQUENCE [LARGE SCALE GENOMIC DNA]</scope>
    <source>
        <strain evidence="13">FD-334 SS-4</strain>
    </source>
</reference>
<keyword evidence="13" id="KW-1185">Reference proteome</keyword>
<dbReference type="OrthoDB" id="41532at2759"/>
<keyword evidence="4 10" id="KW-1133">Transmembrane helix</keyword>
<comment type="subcellular location">
    <subcellularLocation>
        <location evidence="1">Membrane</location>
    </subcellularLocation>
</comment>
<organism evidence="12 13">
    <name type="scientific">Hypholoma sublateritium (strain FD-334 SS-4)</name>
    <dbReference type="NCBI Taxonomy" id="945553"/>
    <lineage>
        <taxon>Eukaryota</taxon>
        <taxon>Fungi</taxon>
        <taxon>Dikarya</taxon>
        <taxon>Basidiomycota</taxon>
        <taxon>Agaricomycotina</taxon>
        <taxon>Agaricomycetes</taxon>
        <taxon>Agaricomycetidae</taxon>
        <taxon>Agaricales</taxon>
        <taxon>Agaricineae</taxon>
        <taxon>Strophariaceae</taxon>
        <taxon>Hypholoma</taxon>
    </lineage>
</organism>
<keyword evidence="3 10" id="KW-0812">Transmembrane</keyword>
<accession>A0A0D2NJT9</accession>
<proteinExistence type="inferred from homology"/>
<dbReference type="Proteomes" id="UP000054270">
    <property type="component" value="Unassembled WGS sequence"/>
</dbReference>
<evidence type="ECO:0000313" key="13">
    <source>
        <dbReference type="Proteomes" id="UP000054270"/>
    </source>
</evidence>
<evidence type="ECO:0000256" key="8">
    <source>
        <dbReference type="ARBA" id="ARBA00038470"/>
    </source>
</evidence>
<dbReference type="InterPro" id="IPR016181">
    <property type="entry name" value="Acyl_CoA_acyltransferase"/>
</dbReference>
<sequence>MEMSHKTTSASTSSIRIRYYKPADGEHVRELFKTSLSVGADSPLHHLFRHELKSSRAFISYVAVFLGIATALAPKARQPIQLLTAAAFVIIGSTSFISHLLYTYGAFMAFVNGSIGGPDMQDVPRIYGMVPTTDPAKSGTLVPCGKNAFWVAETCVIGASGDLQTEVVGCIGLDINSSPGDTSAELRRLAVSSSCRGQGIARTLVRELVAHTRATGIETVWLRTSSSNVGALAAYRKLGFQVERAYDPFKNLDTHVLTMEVENCTL</sequence>
<evidence type="ECO:0000256" key="5">
    <source>
        <dbReference type="ARBA" id="ARBA00023136"/>
    </source>
</evidence>
<dbReference type="Gene3D" id="3.40.630.30">
    <property type="match status" value="1"/>
</dbReference>
<dbReference type="GO" id="GO:0016020">
    <property type="term" value="C:membrane"/>
    <property type="evidence" value="ECO:0007669"/>
    <property type="project" value="UniProtKB-SubCell"/>
</dbReference>
<protein>
    <recommendedName>
        <fullName evidence="9">Probable N-acetyltransferase 14</fullName>
    </recommendedName>
</protein>
<evidence type="ECO:0000313" key="12">
    <source>
        <dbReference type="EMBL" id="KJA19144.1"/>
    </source>
</evidence>
<evidence type="ECO:0000256" key="10">
    <source>
        <dbReference type="SAM" id="Phobius"/>
    </source>
</evidence>
<dbReference type="PANTHER" id="PTHR13947">
    <property type="entry name" value="GNAT FAMILY N-ACETYLTRANSFERASE"/>
    <property type="match status" value="1"/>
</dbReference>
<gene>
    <name evidence="12" type="ORF">HYPSUDRAFT_44613</name>
</gene>
<dbReference type="PROSITE" id="PS51186">
    <property type="entry name" value="GNAT"/>
    <property type="match status" value="1"/>
</dbReference>
<dbReference type="GO" id="GO:0008080">
    <property type="term" value="F:N-acetyltransferase activity"/>
    <property type="evidence" value="ECO:0007669"/>
    <property type="project" value="InterPro"/>
</dbReference>
<dbReference type="CDD" id="cd04301">
    <property type="entry name" value="NAT_SF"/>
    <property type="match status" value="1"/>
</dbReference>
<comment type="function">
    <text evidence="7">Probable acetyltransferase.</text>
</comment>
<dbReference type="AlphaFoldDB" id="A0A0D2NJT9"/>
<keyword evidence="5 10" id="KW-0472">Membrane</keyword>
<dbReference type="STRING" id="945553.A0A0D2NJT9"/>
<dbReference type="InterPro" id="IPR050769">
    <property type="entry name" value="NAT_camello-type"/>
</dbReference>
<evidence type="ECO:0000256" key="7">
    <source>
        <dbReference type="ARBA" id="ARBA00037582"/>
    </source>
</evidence>
<evidence type="ECO:0000256" key="9">
    <source>
        <dbReference type="ARBA" id="ARBA00040241"/>
    </source>
</evidence>
<evidence type="ECO:0000256" key="3">
    <source>
        <dbReference type="ARBA" id="ARBA00022692"/>
    </source>
</evidence>
<evidence type="ECO:0000256" key="1">
    <source>
        <dbReference type="ARBA" id="ARBA00004370"/>
    </source>
</evidence>
<evidence type="ECO:0000256" key="4">
    <source>
        <dbReference type="ARBA" id="ARBA00022989"/>
    </source>
</evidence>